<comment type="caution">
    <text evidence="4">The sequence shown here is derived from an EMBL/GenBank/DDBJ whole genome shotgun (WGS) entry which is preliminary data.</text>
</comment>
<dbReference type="SUPFAM" id="SSF54695">
    <property type="entry name" value="POZ domain"/>
    <property type="match status" value="2"/>
</dbReference>
<feature type="domain" description="BTB" evidence="3">
    <location>
        <begin position="248"/>
        <end position="318"/>
    </location>
</feature>
<name>A0A8X8X0X3_SALSN</name>
<dbReference type="InterPro" id="IPR044784">
    <property type="entry name" value="At1g01640-like"/>
</dbReference>
<feature type="domain" description="BTB" evidence="3">
    <location>
        <begin position="56"/>
        <end position="126"/>
    </location>
</feature>
<protein>
    <recommendedName>
        <fullName evidence="3">BTB domain-containing protein</fullName>
    </recommendedName>
</protein>
<evidence type="ECO:0000256" key="2">
    <source>
        <dbReference type="ARBA" id="ARBA00004906"/>
    </source>
</evidence>
<keyword evidence="5" id="KW-1185">Reference proteome</keyword>
<dbReference type="PROSITE" id="PS50097">
    <property type="entry name" value="BTB"/>
    <property type="match status" value="2"/>
</dbReference>
<dbReference type="AlphaFoldDB" id="A0A8X8X0X3"/>
<dbReference type="InterPro" id="IPR011333">
    <property type="entry name" value="SKP1/BTB/POZ_sf"/>
</dbReference>
<comment type="function">
    <text evidence="1">May act as a substrate-specific adapter of an E3 ubiquitin-protein ligase complex (CUL3-RBX1-BTB) which mediates the ubiquitination and subsequent proteasomal degradation of target proteins.</text>
</comment>
<dbReference type="PANTHER" id="PTHR47274">
    <property type="entry name" value="BTB/POZ DOMAIN CONTAINING PROTEIN, EXPRESSED-RELATED"/>
    <property type="match status" value="1"/>
</dbReference>
<sequence>MFVHKAETDKSFDFYPSNYNKGFVKALKWMADTKMENDQRKNSSGFATALRDQIHTDIQVMAGDNESPIPAHRVILAMRSTIFRNMLDSDQCKAPANKTITLPELSHEELDALLEFLYSGSLPKEKMEKHICSLAIAADKYEIPLLQKFCENEMLGSLKSSNALDILEIADACSNQNLKETTISFIARNMEDVVFSSRFEDFVLKNPHLNSYKGFEKALKWMAEMMLENEKKKYSIGFATALRDQIHTDIHVMPGDNEPPIPAHRVILATRSTIFRNMLESDECKAPANKTITLPELSYEELDALLEFLYSGSLPKEKMEKHVCSLAIAADKYEIPFLQKFCENEMLGSLNSSNALDTLKISDTCSNQNLKDTAISFIVRNMKDVVFSPRFEDFVLKNPHLSVLITRATVTNDKN</sequence>
<dbReference type="InterPro" id="IPR000210">
    <property type="entry name" value="BTB/POZ_dom"/>
</dbReference>
<evidence type="ECO:0000259" key="3">
    <source>
        <dbReference type="PROSITE" id="PS50097"/>
    </source>
</evidence>
<evidence type="ECO:0000313" key="5">
    <source>
        <dbReference type="Proteomes" id="UP000298416"/>
    </source>
</evidence>
<reference evidence="4" key="1">
    <citation type="submission" date="2018-01" db="EMBL/GenBank/DDBJ databases">
        <authorList>
            <person name="Mao J.F."/>
        </authorList>
    </citation>
    <scope>NUCLEOTIDE SEQUENCE</scope>
    <source>
        <strain evidence="4">Huo1</strain>
        <tissue evidence="4">Leaf</tissue>
    </source>
</reference>
<dbReference type="CDD" id="cd18186">
    <property type="entry name" value="BTB_POZ_ZBTB_KLHL-like"/>
    <property type="match status" value="2"/>
</dbReference>
<dbReference type="SMART" id="SM00225">
    <property type="entry name" value="BTB"/>
    <property type="match status" value="2"/>
</dbReference>
<proteinExistence type="predicted"/>
<evidence type="ECO:0000313" key="4">
    <source>
        <dbReference type="EMBL" id="KAG6404362.1"/>
    </source>
</evidence>
<reference evidence="4" key="2">
    <citation type="submission" date="2020-08" db="EMBL/GenBank/DDBJ databases">
        <title>Plant Genome Project.</title>
        <authorList>
            <person name="Zhang R.-G."/>
        </authorList>
    </citation>
    <scope>NUCLEOTIDE SEQUENCE</scope>
    <source>
        <strain evidence="4">Huo1</strain>
        <tissue evidence="4">Leaf</tissue>
    </source>
</reference>
<dbReference type="Proteomes" id="UP000298416">
    <property type="component" value="Unassembled WGS sequence"/>
</dbReference>
<dbReference type="PANTHER" id="PTHR47274:SF1">
    <property type="entry name" value="BTB_POZ DOMAIN CONTAINING PROTEIN, EXPRESSED"/>
    <property type="match status" value="1"/>
</dbReference>
<evidence type="ECO:0000256" key="1">
    <source>
        <dbReference type="ARBA" id="ARBA00002668"/>
    </source>
</evidence>
<accession>A0A8X8X0X3</accession>
<dbReference type="CDD" id="cd14733">
    <property type="entry name" value="BACK"/>
    <property type="match status" value="2"/>
</dbReference>
<comment type="pathway">
    <text evidence="2">Protein modification; protein ubiquitination.</text>
</comment>
<gene>
    <name evidence="4" type="ORF">SASPL_136608</name>
</gene>
<dbReference type="EMBL" id="PNBA02000013">
    <property type="protein sequence ID" value="KAG6404362.1"/>
    <property type="molecule type" value="Genomic_DNA"/>
</dbReference>
<dbReference type="Pfam" id="PF00651">
    <property type="entry name" value="BTB"/>
    <property type="match status" value="2"/>
</dbReference>
<dbReference type="Gene3D" id="1.25.40.420">
    <property type="match status" value="2"/>
</dbReference>
<organism evidence="4">
    <name type="scientific">Salvia splendens</name>
    <name type="common">Scarlet sage</name>
    <dbReference type="NCBI Taxonomy" id="180675"/>
    <lineage>
        <taxon>Eukaryota</taxon>
        <taxon>Viridiplantae</taxon>
        <taxon>Streptophyta</taxon>
        <taxon>Embryophyta</taxon>
        <taxon>Tracheophyta</taxon>
        <taxon>Spermatophyta</taxon>
        <taxon>Magnoliopsida</taxon>
        <taxon>eudicotyledons</taxon>
        <taxon>Gunneridae</taxon>
        <taxon>Pentapetalae</taxon>
        <taxon>asterids</taxon>
        <taxon>lamiids</taxon>
        <taxon>Lamiales</taxon>
        <taxon>Lamiaceae</taxon>
        <taxon>Nepetoideae</taxon>
        <taxon>Mentheae</taxon>
        <taxon>Salviinae</taxon>
        <taxon>Salvia</taxon>
        <taxon>Salvia subgen. Calosphace</taxon>
        <taxon>core Calosphace</taxon>
    </lineage>
</organism>
<dbReference type="Gene3D" id="3.30.710.10">
    <property type="entry name" value="Potassium Channel Kv1.1, Chain A"/>
    <property type="match status" value="2"/>
</dbReference>